<feature type="compositionally biased region" description="Basic residues" evidence="7">
    <location>
        <begin position="1356"/>
        <end position="1368"/>
    </location>
</feature>
<dbReference type="InterPro" id="IPR019786">
    <property type="entry name" value="Zinc_finger_PHD-type_CS"/>
</dbReference>
<feature type="compositionally biased region" description="Acidic residues" evidence="7">
    <location>
        <begin position="1235"/>
        <end position="1244"/>
    </location>
</feature>
<dbReference type="InterPro" id="IPR036236">
    <property type="entry name" value="Znf_C2H2_sf"/>
</dbReference>
<dbReference type="PROSITE" id="PS01359">
    <property type="entry name" value="ZF_PHD_1"/>
    <property type="match status" value="1"/>
</dbReference>
<feature type="compositionally biased region" description="Basic and acidic residues" evidence="7">
    <location>
        <begin position="1526"/>
        <end position="1543"/>
    </location>
</feature>
<organism evidence="10 11">
    <name type="scientific">Chilo suppressalis</name>
    <name type="common">Asiatic rice borer moth</name>
    <dbReference type="NCBI Taxonomy" id="168631"/>
    <lineage>
        <taxon>Eukaryota</taxon>
        <taxon>Metazoa</taxon>
        <taxon>Ecdysozoa</taxon>
        <taxon>Arthropoda</taxon>
        <taxon>Hexapoda</taxon>
        <taxon>Insecta</taxon>
        <taxon>Pterygota</taxon>
        <taxon>Neoptera</taxon>
        <taxon>Endopterygota</taxon>
        <taxon>Lepidoptera</taxon>
        <taxon>Glossata</taxon>
        <taxon>Ditrysia</taxon>
        <taxon>Pyraloidea</taxon>
        <taxon>Crambidae</taxon>
        <taxon>Crambinae</taxon>
        <taxon>Chilo</taxon>
    </lineage>
</organism>
<dbReference type="SMART" id="SM00249">
    <property type="entry name" value="PHD"/>
    <property type="match status" value="1"/>
</dbReference>
<feature type="compositionally biased region" description="Basic residues" evidence="7">
    <location>
        <begin position="1424"/>
        <end position="1435"/>
    </location>
</feature>
<keyword evidence="4" id="KW-0862">Zinc</keyword>
<dbReference type="EMBL" id="OU963899">
    <property type="protein sequence ID" value="CAH0406700.1"/>
    <property type="molecule type" value="Genomic_DNA"/>
</dbReference>
<dbReference type="Proteomes" id="UP001153292">
    <property type="component" value="Chromosome 6"/>
</dbReference>
<keyword evidence="3 6" id="KW-0863">Zinc-finger</keyword>
<dbReference type="PANTHER" id="PTHR46174:SF1">
    <property type="entry name" value="CXXC-TYPE ZINC FINGER PROTEIN 1"/>
    <property type="match status" value="1"/>
</dbReference>
<dbReference type="InterPro" id="IPR011011">
    <property type="entry name" value="Znf_FYVE_PHD"/>
</dbReference>
<feature type="region of interest" description="Disordered" evidence="7">
    <location>
        <begin position="1610"/>
        <end position="1632"/>
    </location>
</feature>
<dbReference type="SUPFAM" id="SSF57903">
    <property type="entry name" value="FYVE/PHD zinc finger"/>
    <property type="match status" value="1"/>
</dbReference>
<evidence type="ECO:0000256" key="5">
    <source>
        <dbReference type="ARBA" id="ARBA00023242"/>
    </source>
</evidence>
<accession>A0ABN8BE15</accession>
<dbReference type="PROSITE" id="PS00028">
    <property type="entry name" value="ZINC_FINGER_C2H2_1"/>
    <property type="match status" value="4"/>
</dbReference>
<feature type="domain" description="C2H2-type" evidence="9">
    <location>
        <begin position="1100"/>
        <end position="1127"/>
    </location>
</feature>
<reference evidence="10" key="1">
    <citation type="submission" date="2021-12" db="EMBL/GenBank/DDBJ databases">
        <authorList>
            <person name="King R."/>
        </authorList>
    </citation>
    <scope>NUCLEOTIDE SEQUENCE</scope>
</reference>
<feature type="compositionally biased region" description="Basic residues" evidence="7">
    <location>
        <begin position="1544"/>
        <end position="1563"/>
    </location>
</feature>
<feature type="region of interest" description="Disordered" evidence="7">
    <location>
        <begin position="782"/>
        <end position="806"/>
    </location>
</feature>
<name>A0ABN8BE15_CHISP</name>
<evidence type="ECO:0000256" key="4">
    <source>
        <dbReference type="ARBA" id="ARBA00022833"/>
    </source>
</evidence>
<feature type="compositionally biased region" description="Polar residues" evidence="7">
    <location>
        <begin position="517"/>
        <end position="531"/>
    </location>
</feature>
<evidence type="ECO:0000259" key="9">
    <source>
        <dbReference type="PROSITE" id="PS50157"/>
    </source>
</evidence>
<dbReference type="InterPro" id="IPR013087">
    <property type="entry name" value="Znf_C2H2_type"/>
</dbReference>
<evidence type="ECO:0000313" key="10">
    <source>
        <dbReference type="EMBL" id="CAH0406700.1"/>
    </source>
</evidence>
<evidence type="ECO:0000256" key="7">
    <source>
        <dbReference type="SAM" id="MobiDB-lite"/>
    </source>
</evidence>
<dbReference type="SUPFAM" id="SSF57667">
    <property type="entry name" value="beta-beta-alpha zinc fingers"/>
    <property type="match status" value="1"/>
</dbReference>
<feature type="region of interest" description="Disordered" evidence="7">
    <location>
        <begin position="1503"/>
        <end position="1572"/>
    </location>
</feature>
<gene>
    <name evidence="10" type="ORF">CHILSU_LOCUS10083</name>
</gene>
<dbReference type="CDD" id="cd15505">
    <property type="entry name" value="PHD_ING"/>
    <property type="match status" value="1"/>
</dbReference>
<feature type="region of interest" description="Disordered" evidence="7">
    <location>
        <begin position="1344"/>
        <end position="1484"/>
    </location>
</feature>
<feature type="compositionally biased region" description="Basic and acidic residues" evidence="7">
    <location>
        <begin position="1280"/>
        <end position="1297"/>
    </location>
</feature>
<keyword evidence="5" id="KW-0539">Nucleus</keyword>
<dbReference type="PROSITE" id="PS50157">
    <property type="entry name" value="ZINC_FINGER_C2H2_2"/>
    <property type="match status" value="1"/>
</dbReference>
<feature type="compositionally biased region" description="Acidic residues" evidence="7">
    <location>
        <begin position="1468"/>
        <end position="1482"/>
    </location>
</feature>
<feature type="compositionally biased region" description="Low complexity" evidence="7">
    <location>
        <begin position="1224"/>
        <end position="1234"/>
    </location>
</feature>
<feature type="compositionally biased region" description="Polar residues" evidence="7">
    <location>
        <begin position="792"/>
        <end position="805"/>
    </location>
</feature>
<feature type="compositionally biased region" description="Low complexity" evidence="7">
    <location>
        <begin position="1610"/>
        <end position="1623"/>
    </location>
</feature>
<evidence type="ECO:0000256" key="2">
    <source>
        <dbReference type="ARBA" id="ARBA00022723"/>
    </source>
</evidence>
<sequence length="1960" mass="220973">MSDSSDDDLVLLGNVYLKMRKTADQRESAPIGAYRRLSAPIGADRRWSIEKGSAPIGADKRRSALIGADRLSAFFLYTALKTMEDGNVVNIKDDKIAAFANLYSERPSKLTTNGHDISGESSNPPDDSFQIRHQSVEASRDDKFRKRINPLRIHLGKRPFVDNSIQHYNSAKKKKPYGVKISDTNAANTVPRVPKLVHKRLNNTQFHHVTSHGGRPYDNEQDKPVPRLVPKSQLLQFKKGKVEKGAQLKEYAQSLGLQPMVKFKCRKCCSMSFKTLAMLKEHQLVCRAQAKEPALSPEATPSPENNSGGPSRVTRKVYLCSACGTYYENWNLFLHMREAHNRHICLFCLGMFSKAEKLASHLSNKHNVQEFNYDSKEEFCKVYNGNFYLMCCVCDEICSEQDDFFNHDCNNIKPRPVPVRVNKHTLKTNNLRNNMNCNEISTNGPTTVKEINKPIVDKKEIIEEVKIAGQLSKIVTSDVIADNCEPVHSDTSLSSENSICTSKDTNNTIDSGMELDSSGNKPVSPTLQDTPFSDKSEHLIPNGDDSIEHSDESQSPPHDEVPSTLSEQSPEKCAKPIIPPIEKEKEFGIKLKLSLNKANSPVIINSTVDPTIGQQIAYKPPSRVRRPPKRYEKELPLPTDPPPTPAALPKTPSIKMTICDKADSPFVKTTIYEDAKKTTLKTLLNNNLDSVSELTEYKPDNSIKTTIYDNKLEDINTLNRVPKLTVRVPKELLDKDSSSDYSSDSDVSDKLTVDENNVTIEENVKVEQSPQIQDNHSTLVDRKEDSNDHILPTNTSEIPDNSCNETESKTDFVDQEIPIETKPEEPEIPVTELSLDKPLDKYELKDLLKVFLSCTAFNCIYCNHVRKIAVNCEQLSLHMVAQHRFTATVNSITAEELMPETITARLKTGASELQSIFINLNSYDSIDKYDDVQFDHIFECFQCYFKTAVHKDLYLHNRKMHQKTILLCVMCKSNFYSYSELLCHLCPGTYDSEYEIKFRCCLCNVDSIPSSFRLMVHLRKIHHTCDVCLEFCHNQARLSNHVWKHKLHHLCYRCGIAYRNKPDITNHLFWKHGTESVLCKRCLQKKWPHVYHFCSPPAIFVCDECNLQFTRPVCLKVHKRFHTEEYPHLCKEEGCTEKFVSRKLLEKHIDNHKQKLITEELTKEVTSTVEKSTELSKEPIPVIDLVDEKPKDEAGSSETNAEVGSEQVSKKAKKKKQKEKDALLLDVNLPALDLSESDSSDESDSGNPTVKKEEKSELPDDGTSAPDSDINNDLINVEPELPKIKEKSEPIEEEKPSEQQILDIWDNFKKYQAKVEKQKEKTPPLVPIRKHVCESDHDYCLIPSDFNGDDDPFSLNKKKNKKSPKKKHGELTSSSSSSSDSDSSCSCGSNCSCSSSSGSSSSSSSDTDSSDDTGIEKKNVSIDKKKKKQLKKILPNRRMSSGSNVDVLGMSETPILVPEKIEPPIAETDLETDESETDEEFYDEHPQRMANKLHAEKRNQLMLLASVAPSDGGSVSGEASRPSTPIKEEQENKTVVEVKEKTSSSKKKSKKKKKSRSSKKHGPIKLNIPKDIIAKSEVEQPLMPPVSNKITISLHSNTVQLPETPTCVSTPITPTVSTPTVSSIESKRASKRRRVPNKFYGYSSDDESASPNIAALKPQQPPKLEWRKEDLPSPVTHKAKKEVPTTVLPQKIYNYTEPIRLTTPIPDPEPPRILMNTESMESSDSDSSEGNLEIYQPTNSAVAPIPPPTYLNSGTSSLPYPFQRPAVRQAREGESVYCYCRCPYDEVSEMIACDAEGCPIEWFHFECVGIMVPPKGKWYCPECRKNQSFSDTYAVLFWENFERELFPQLDYTQAFSASKCCRTRSTRHSHKPRRHEKLEVVVGRVGADGVDVVEAVNKSACTTDAPLRCGKGFHYPLPTIHSLGSSIRDSTIRVIEMEIQHLFHVYSTSRMLDPTRWIVL</sequence>
<keyword evidence="2" id="KW-0479">Metal-binding</keyword>
<evidence type="ECO:0008006" key="12">
    <source>
        <dbReference type="Google" id="ProtNLM"/>
    </source>
</evidence>
<evidence type="ECO:0000256" key="6">
    <source>
        <dbReference type="PROSITE-ProRule" id="PRU00042"/>
    </source>
</evidence>
<feature type="compositionally biased region" description="Polar residues" evidence="7">
    <location>
        <begin position="1265"/>
        <end position="1274"/>
    </location>
</feature>
<feature type="region of interest" description="Disordered" evidence="7">
    <location>
        <begin position="619"/>
        <end position="651"/>
    </location>
</feature>
<feature type="domain" description="PHD-type" evidence="8">
    <location>
        <begin position="1775"/>
        <end position="1826"/>
    </location>
</feature>
<dbReference type="SMART" id="SM00355">
    <property type="entry name" value="ZnF_C2H2"/>
    <property type="match status" value="10"/>
</dbReference>
<comment type="subcellular location">
    <subcellularLocation>
        <location evidence="1">Nucleus</location>
    </subcellularLocation>
</comment>
<evidence type="ECO:0000259" key="8">
    <source>
        <dbReference type="PROSITE" id="PS50016"/>
    </source>
</evidence>
<dbReference type="Gene3D" id="3.30.160.60">
    <property type="entry name" value="Classic Zinc Finger"/>
    <property type="match status" value="1"/>
</dbReference>
<feature type="compositionally biased region" description="Polar residues" evidence="7">
    <location>
        <begin position="489"/>
        <end position="510"/>
    </location>
</feature>
<dbReference type="InterPro" id="IPR001965">
    <property type="entry name" value="Znf_PHD"/>
</dbReference>
<proteinExistence type="predicted"/>
<feature type="region of interest" description="Disordered" evidence="7">
    <location>
        <begin position="488"/>
        <end position="579"/>
    </location>
</feature>
<dbReference type="InterPro" id="IPR037869">
    <property type="entry name" value="Spp1/CFP1"/>
</dbReference>
<dbReference type="Gene3D" id="3.30.40.10">
    <property type="entry name" value="Zinc/RING finger domain, C3HC4 (zinc finger)"/>
    <property type="match status" value="1"/>
</dbReference>
<protein>
    <recommendedName>
        <fullName evidence="12">Chromatin modification-related protein YNG2</fullName>
    </recommendedName>
</protein>
<evidence type="ECO:0000313" key="11">
    <source>
        <dbReference type="Proteomes" id="UP001153292"/>
    </source>
</evidence>
<feature type="compositionally biased region" description="Low complexity" evidence="7">
    <location>
        <begin position="1372"/>
        <end position="1407"/>
    </location>
</feature>
<feature type="compositionally biased region" description="Basic and acidic residues" evidence="7">
    <location>
        <begin position="546"/>
        <end position="561"/>
    </location>
</feature>
<feature type="region of interest" description="Disordered" evidence="7">
    <location>
        <begin position="1169"/>
        <end position="1301"/>
    </location>
</feature>
<dbReference type="PANTHER" id="PTHR46174">
    <property type="entry name" value="CXXC-TYPE ZINC FINGER PROTEIN 1"/>
    <property type="match status" value="1"/>
</dbReference>
<evidence type="ECO:0000256" key="1">
    <source>
        <dbReference type="ARBA" id="ARBA00004123"/>
    </source>
</evidence>
<dbReference type="PROSITE" id="PS50016">
    <property type="entry name" value="ZF_PHD_2"/>
    <property type="match status" value="1"/>
</dbReference>
<evidence type="ECO:0000256" key="3">
    <source>
        <dbReference type="ARBA" id="ARBA00022771"/>
    </source>
</evidence>
<dbReference type="InterPro" id="IPR019787">
    <property type="entry name" value="Znf_PHD-finger"/>
</dbReference>
<keyword evidence="11" id="KW-1185">Reference proteome</keyword>
<dbReference type="InterPro" id="IPR013083">
    <property type="entry name" value="Znf_RING/FYVE/PHD"/>
</dbReference>
<feature type="region of interest" description="Disordered" evidence="7">
    <location>
        <begin position="110"/>
        <end position="129"/>
    </location>
</feature>
<feature type="compositionally biased region" description="Basic and acidic residues" evidence="7">
    <location>
        <begin position="1414"/>
        <end position="1423"/>
    </location>
</feature>